<keyword evidence="2" id="KW-1185">Reference proteome</keyword>
<evidence type="ECO:0000313" key="2">
    <source>
        <dbReference type="Proteomes" id="UP001597389"/>
    </source>
</evidence>
<proteinExistence type="predicted"/>
<accession>A0ABW4Z9F3</accession>
<protein>
    <submittedName>
        <fullName evidence="1">Uncharacterized protein</fullName>
    </submittedName>
</protein>
<dbReference type="EMBL" id="JBHUJB010000021">
    <property type="protein sequence ID" value="MFD2158307.1"/>
    <property type="molecule type" value="Genomic_DNA"/>
</dbReference>
<dbReference type="RefSeq" id="WP_377177632.1">
    <property type="nucleotide sequence ID" value="NZ_JBHUJB010000021.1"/>
</dbReference>
<comment type="caution">
    <text evidence="1">The sequence shown here is derived from an EMBL/GenBank/DDBJ whole genome shotgun (WGS) entry which is preliminary data.</text>
</comment>
<reference evidence="2" key="1">
    <citation type="journal article" date="2019" name="Int. J. Syst. Evol. Microbiol.">
        <title>The Global Catalogue of Microorganisms (GCM) 10K type strain sequencing project: providing services to taxonomists for standard genome sequencing and annotation.</title>
        <authorList>
            <consortium name="The Broad Institute Genomics Platform"/>
            <consortium name="The Broad Institute Genome Sequencing Center for Infectious Disease"/>
            <person name="Wu L."/>
            <person name="Ma J."/>
        </authorList>
    </citation>
    <scope>NUCLEOTIDE SEQUENCE [LARGE SCALE GENOMIC DNA]</scope>
    <source>
        <strain evidence="2">CCUG 57942</strain>
    </source>
</reference>
<gene>
    <name evidence="1" type="ORF">ACFSW8_05300</name>
</gene>
<organism evidence="1 2">
    <name type="scientific">Rubritalea tangerina</name>
    <dbReference type="NCBI Taxonomy" id="430798"/>
    <lineage>
        <taxon>Bacteria</taxon>
        <taxon>Pseudomonadati</taxon>
        <taxon>Verrucomicrobiota</taxon>
        <taxon>Verrucomicrobiia</taxon>
        <taxon>Verrucomicrobiales</taxon>
        <taxon>Rubritaleaceae</taxon>
        <taxon>Rubritalea</taxon>
    </lineage>
</organism>
<evidence type="ECO:0000313" key="1">
    <source>
        <dbReference type="EMBL" id="MFD2158307.1"/>
    </source>
</evidence>
<name>A0ABW4Z9F3_9BACT</name>
<dbReference type="Proteomes" id="UP001597389">
    <property type="component" value="Unassembled WGS sequence"/>
</dbReference>
<sequence length="86" mass="9821">MTRDLMLLRCSAGGLGEHILEIISESNVEWVAALFIYLKSRNKRYKYTKDGAVLEANNVKPEEFAKMMNKVNSIYITGEDCEDDTE</sequence>